<dbReference type="Proteomes" id="UP001236014">
    <property type="component" value="Chromosome"/>
</dbReference>
<evidence type="ECO:0000313" key="2">
    <source>
        <dbReference type="Proteomes" id="UP001236014"/>
    </source>
</evidence>
<gene>
    <name evidence="1" type="ORF">QRX50_20355</name>
</gene>
<organism evidence="1 2">
    <name type="scientific">Amycolatopsis carbonis</name>
    <dbReference type="NCBI Taxonomy" id="715471"/>
    <lineage>
        <taxon>Bacteria</taxon>
        <taxon>Bacillati</taxon>
        <taxon>Actinomycetota</taxon>
        <taxon>Actinomycetes</taxon>
        <taxon>Pseudonocardiales</taxon>
        <taxon>Pseudonocardiaceae</taxon>
        <taxon>Amycolatopsis</taxon>
    </lineage>
</organism>
<evidence type="ECO:0000313" key="1">
    <source>
        <dbReference type="EMBL" id="WIX82944.1"/>
    </source>
</evidence>
<dbReference type="AlphaFoldDB" id="A0A9Y2N1D5"/>
<dbReference type="Pfam" id="PF03928">
    <property type="entry name" value="HbpS-like"/>
    <property type="match status" value="1"/>
</dbReference>
<dbReference type="InterPro" id="IPR052517">
    <property type="entry name" value="GlcG_carb_metab_protein"/>
</dbReference>
<reference evidence="1 2" key="1">
    <citation type="submission" date="2023-06" db="EMBL/GenBank/DDBJ databases">
        <authorList>
            <person name="Oyuntsetseg B."/>
            <person name="Kim S.B."/>
        </authorList>
    </citation>
    <scope>NUCLEOTIDE SEQUENCE [LARGE SCALE GENOMIC DNA]</scope>
    <source>
        <strain evidence="1 2">2-15</strain>
    </source>
</reference>
<dbReference type="RefSeq" id="WP_285973507.1">
    <property type="nucleotide sequence ID" value="NZ_CP127294.1"/>
</dbReference>
<keyword evidence="2" id="KW-1185">Reference proteome</keyword>
<dbReference type="EMBL" id="CP127294">
    <property type="protein sequence ID" value="WIX82944.1"/>
    <property type="molecule type" value="Genomic_DNA"/>
</dbReference>
<proteinExistence type="predicted"/>
<accession>A0A9Y2N1D5</accession>
<dbReference type="PANTHER" id="PTHR34309">
    <property type="entry name" value="SLR1406 PROTEIN"/>
    <property type="match status" value="1"/>
</dbReference>
<dbReference type="PANTHER" id="PTHR34309:SF10">
    <property type="entry name" value="SLR1406 PROTEIN"/>
    <property type="match status" value="1"/>
</dbReference>
<dbReference type="SUPFAM" id="SSF143744">
    <property type="entry name" value="GlcG-like"/>
    <property type="match status" value="1"/>
</dbReference>
<dbReference type="InterPro" id="IPR038084">
    <property type="entry name" value="PduO/GlcC-like_sf"/>
</dbReference>
<protein>
    <submittedName>
        <fullName evidence="1">Heme-binding protein</fullName>
    </submittedName>
</protein>
<name>A0A9Y2N1D5_9PSEU</name>
<sequence length="141" mass="14206">MSDTPRLPGLSLAEADQLVNTAHAVAAERGFAPLAVAVLDVTGEVIALKRADGGKPVTSRVAVAKARTALRMLMPSGEVTLPGEVVGPLQHSYGGDFVARAGGIPITDGDVVVGAIGASGAQSAQDEEAVRAAVERRAAQA</sequence>
<dbReference type="KEGG" id="acab:QRX50_20355"/>
<dbReference type="Gene3D" id="3.30.450.150">
    <property type="entry name" value="Haem-degrading domain"/>
    <property type="match status" value="1"/>
</dbReference>
<dbReference type="InterPro" id="IPR005624">
    <property type="entry name" value="PduO/GlcC-like"/>
</dbReference>